<organism evidence="1 2">
    <name type="scientific">Flagellimonas olearia</name>
    <dbReference type="NCBI Taxonomy" id="552546"/>
    <lineage>
        <taxon>Bacteria</taxon>
        <taxon>Pseudomonadati</taxon>
        <taxon>Bacteroidota</taxon>
        <taxon>Flavobacteriia</taxon>
        <taxon>Flavobacteriales</taxon>
        <taxon>Flavobacteriaceae</taxon>
        <taxon>Flagellimonas</taxon>
    </lineage>
</organism>
<proteinExistence type="predicted"/>
<comment type="caution">
    <text evidence="1">The sequence shown here is derived from an EMBL/GenBank/DDBJ whole genome shotgun (WGS) entry which is preliminary data.</text>
</comment>
<keyword evidence="2" id="KW-1185">Reference proteome</keyword>
<protein>
    <submittedName>
        <fullName evidence="1">Uncharacterized protein</fullName>
    </submittedName>
</protein>
<name>A0A444VPD6_9FLAO</name>
<evidence type="ECO:0000313" key="1">
    <source>
        <dbReference type="EMBL" id="RYC52668.1"/>
    </source>
</evidence>
<accession>A0A444VPD6</accession>
<dbReference type="EMBL" id="JJMP01000001">
    <property type="protein sequence ID" value="RYC52668.1"/>
    <property type="molecule type" value="Genomic_DNA"/>
</dbReference>
<dbReference type="AlphaFoldDB" id="A0A444VPD6"/>
<dbReference type="Proteomes" id="UP000290261">
    <property type="component" value="Unassembled WGS sequence"/>
</dbReference>
<reference evidence="1 2" key="1">
    <citation type="submission" date="2014-04" db="EMBL/GenBank/DDBJ databases">
        <title>Whole genome of Muricauda olearia.</title>
        <authorList>
            <person name="Zhang X.-H."/>
            <person name="Tang K."/>
        </authorList>
    </citation>
    <scope>NUCLEOTIDE SEQUENCE [LARGE SCALE GENOMIC DNA]</scope>
    <source>
        <strain evidence="1 2">Th120</strain>
    </source>
</reference>
<sequence>MIAMSKRPFYLLFNLLFFLPLKAQKTDHLRKLNDTVALDQRFYLQPSELQTMLGHLKNAPVLNRDCINVQCEKIKSYHTTLYNLQTDIHLYYDALHASAAVSRNQWLLYLDQTYKNETLKWGLITNLRFRDAWTNFSSSVLDLASLMNAFQSASGLQSKETISQMTALTNVLDGVLASLNIIVKTLTVDGSKSAIGELSSDEWNAIYSGLKSNLELVNESIALYKNVDGLVGTTLDEIGKLKRLRKANIAAAVVQLVNLYVSYDNKLMKQHIDELDKVLSPNQKVQSQHYQTYKAKLSLLDLLSQVSALVKNREEGVYHLNLDCGGTLKRNPRTKTQIDADTFGAALKYYSEVLRTTTKTLPNTWEGIKPCELAKPPSYTFRINDGIGKEIKSLFSIFSEKNAKLNMQGGIPQEDGKFNLFPGTYIIDIKESSTVDNVFLARTFVENIKISGQENTEITINPYGRVELELVTKEGQPLNFAYKFTDKNGTQIAKGTRFDKILLDLPSGTPIGLNLDHGLKGIAENAIILEAGKILKLRYVYDEGKFVREEAQSQFNGSNASTAENTTMPENQVPLGWAKGTLYNSNDGNCKDLRGKYLEFTIRGQKILDLNTGTYIERAVVAPGDKLWIAAPESGGHFRVNILNVNQDTNGQGNQISFWFADHLIDGWWFSSGCKNGTRPSVNCNDGIADQGDKSYSECRTLGEN</sequence>
<evidence type="ECO:0000313" key="2">
    <source>
        <dbReference type="Proteomes" id="UP000290261"/>
    </source>
</evidence>
<gene>
    <name evidence="1" type="ORF">DN53_00165</name>
</gene>